<comment type="caution">
    <text evidence="1">The sequence shown here is derived from an EMBL/GenBank/DDBJ whole genome shotgun (WGS) entry which is preliminary data.</text>
</comment>
<sequence length="74" mass="8247">MDVVKKGYTRHTSRCMCVGCARSPQSLTSVSFWGFIPLPRDSPFGLTPSGPAQALFKTVNRFVLQLELFRVQIA</sequence>
<evidence type="ECO:0000313" key="1">
    <source>
        <dbReference type="EMBL" id="NTZ49945.1"/>
    </source>
</evidence>
<keyword evidence="2" id="KW-1185">Reference proteome</keyword>
<gene>
    <name evidence="1" type="ORF">FCH32_06485</name>
</gene>
<name>A0ABD6M0D9_9ENTR</name>
<dbReference type="AlphaFoldDB" id="A0ABD6M0D9"/>
<organism evidence="1 2">
    <name type="scientific">Citrobacter gillenii</name>
    <dbReference type="NCBI Taxonomy" id="67828"/>
    <lineage>
        <taxon>Bacteria</taxon>
        <taxon>Pseudomonadati</taxon>
        <taxon>Pseudomonadota</taxon>
        <taxon>Gammaproteobacteria</taxon>
        <taxon>Enterobacterales</taxon>
        <taxon>Enterobacteriaceae</taxon>
        <taxon>Citrobacter</taxon>
        <taxon>Citrobacter freundii complex</taxon>
    </lineage>
</organism>
<dbReference type="Proteomes" id="UP000729009">
    <property type="component" value="Unassembled WGS sequence"/>
</dbReference>
<reference evidence="1 2" key="1">
    <citation type="submission" date="2019-05" db="EMBL/GenBank/DDBJ databases">
        <title>Draft genomes of bacterial isolates retrieved from different Forrest soils.</title>
        <authorList>
            <person name="Soares-Castro P."/>
            <person name="Santos P.M."/>
        </authorList>
    </citation>
    <scope>NUCLEOTIDE SEQUENCE [LARGE SCALE GENOMIC DNA]</scope>
    <source>
        <strain evidence="1 2">UMG736</strain>
    </source>
</reference>
<protein>
    <submittedName>
        <fullName evidence="1">Uncharacterized protein</fullName>
    </submittedName>
</protein>
<dbReference type="EMBL" id="SUQN01000002">
    <property type="protein sequence ID" value="NTZ49945.1"/>
    <property type="molecule type" value="Genomic_DNA"/>
</dbReference>
<proteinExistence type="predicted"/>
<evidence type="ECO:0000313" key="2">
    <source>
        <dbReference type="Proteomes" id="UP000729009"/>
    </source>
</evidence>
<accession>A0ABD6M0D9</accession>